<dbReference type="Pfam" id="PF01210">
    <property type="entry name" value="NAD_Gly3P_dh_N"/>
    <property type="match status" value="1"/>
</dbReference>
<sequence>MQKSLTIIGAGAWGSALAIILSDKFDEIFL</sequence>
<evidence type="ECO:0000259" key="1">
    <source>
        <dbReference type="Pfam" id="PF01210"/>
    </source>
</evidence>
<feature type="non-terminal residue" evidence="2">
    <location>
        <position position="30"/>
    </location>
</feature>
<name>A0A382NNK1_9ZZZZ</name>
<reference evidence="2" key="1">
    <citation type="submission" date="2018-05" db="EMBL/GenBank/DDBJ databases">
        <authorList>
            <person name="Lanie J.A."/>
            <person name="Ng W.-L."/>
            <person name="Kazmierczak K.M."/>
            <person name="Andrzejewski T.M."/>
            <person name="Davidsen T.M."/>
            <person name="Wayne K.J."/>
            <person name="Tettelin H."/>
            <person name="Glass J.I."/>
            <person name="Rusch D."/>
            <person name="Podicherti R."/>
            <person name="Tsui H.-C.T."/>
            <person name="Winkler M.E."/>
        </authorList>
    </citation>
    <scope>NUCLEOTIDE SEQUENCE</scope>
</reference>
<gene>
    <name evidence="2" type="ORF">METZ01_LOCUS315044</name>
    <name evidence="3" type="ORF">METZ01_LOCUS414110</name>
</gene>
<dbReference type="EMBL" id="UINC01101407">
    <property type="protein sequence ID" value="SVC62190.1"/>
    <property type="molecule type" value="Genomic_DNA"/>
</dbReference>
<protein>
    <recommendedName>
        <fullName evidence="1">Glycerol-3-phosphate dehydrogenase NAD-dependent N-terminal domain-containing protein</fullName>
    </recommendedName>
</protein>
<dbReference type="InterPro" id="IPR036291">
    <property type="entry name" value="NAD(P)-bd_dom_sf"/>
</dbReference>
<dbReference type="InterPro" id="IPR011128">
    <property type="entry name" value="G3P_DH_NAD-dep_N"/>
</dbReference>
<dbReference type="SUPFAM" id="SSF51735">
    <property type="entry name" value="NAD(P)-binding Rossmann-fold domains"/>
    <property type="match status" value="1"/>
</dbReference>
<evidence type="ECO:0000313" key="2">
    <source>
        <dbReference type="EMBL" id="SVC62190.1"/>
    </source>
</evidence>
<dbReference type="AlphaFoldDB" id="A0A382NNK1"/>
<dbReference type="GO" id="GO:0051287">
    <property type="term" value="F:NAD binding"/>
    <property type="evidence" value="ECO:0007669"/>
    <property type="project" value="InterPro"/>
</dbReference>
<dbReference type="GO" id="GO:0016616">
    <property type="term" value="F:oxidoreductase activity, acting on the CH-OH group of donors, NAD or NADP as acceptor"/>
    <property type="evidence" value="ECO:0007669"/>
    <property type="project" value="InterPro"/>
</dbReference>
<evidence type="ECO:0000313" key="3">
    <source>
        <dbReference type="EMBL" id="SVD61256.1"/>
    </source>
</evidence>
<dbReference type="Gene3D" id="3.40.50.720">
    <property type="entry name" value="NAD(P)-binding Rossmann-like Domain"/>
    <property type="match status" value="1"/>
</dbReference>
<accession>A0A382NNK1</accession>
<dbReference type="GO" id="GO:0046168">
    <property type="term" value="P:glycerol-3-phosphate catabolic process"/>
    <property type="evidence" value="ECO:0007669"/>
    <property type="project" value="InterPro"/>
</dbReference>
<feature type="domain" description="Glycerol-3-phosphate dehydrogenase NAD-dependent N-terminal" evidence="1">
    <location>
        <begin position="5"/>
        <end position="29"/>
    </location>
</feature>
<proteinExistence type="predicted"/>
<dbReference type="EMBL" id="UINC01161838">
    <property type="protein sequence ID" value="SVD61256.1"/>
    <property type="molecule type" value="Genomic_DNA"/>
</dbReference>
<organism evidence="2">
    <name type="scientific">marine metagenome</name>
    <dbReference type="NCBI Taxonomy" id="408172"/>
    <lineage>
        <taxon>unclassified sequences</taxon>
        <taxon>metagenomes</taxon>
        <taxon>ecological metagenomes</taxon>
    </lineage>
</organism>